<keyword evidence="7" id="KW-0067">ATP-binding</keyword>
<evidence type="ECO:0000256" key="8">
    <source>
        <dbReference type="ARBA" id="ARBA00029835"/>
    </source>
</evidence>
<gene>
    <name evidence="11" type="ORF">K437DRAFT_259535</name>
</gene>
<dbReference type="GO" id="GO:0005524">
    <property type="term" value="F:ATP binding"/>
    <property type="evidence" value="ECO:0007669"/>
    <property type="project" value="UniProtKB-KW"/>
</dbReference>
<comment type="caution">
    <text evidence="11">The sequence shown here is derived from an EMBL/GenBank/DDBJ whole genome shotgun (WGS) entry which is preliminary data.</text>
</comment>
<dbReference type="GeneID" id="25265305"/>
<dbReference type="PANTHER" id="PTHR43442">
    <property type="entry name" value="GLUCONOKINASE-RELATED"/>
    <property type="match status" value="1"/>
</dbReference>
<dbReference type="EMBL" id="JMSN01000124">
    <property type="protein sequence ID" value="KDN38096.1"/>
    <property type="molecule type" value="Genomic_DNA"/>
</dbReference>
<dbReference type="HOGENOM" id="CLU_077168_2_0_1"/>
<dbReference type="PANTHER" id="PTHR43442:SF3">
    <property type="entry name" value="GLUCONOKINASE-RELATED"/>
    <property type="match status" value="1"/>
</dbReference>
<evidence type="ECO:0000256" key="2">
    <source>
        <dbReference type="ARBA" id="ARBA00008420"/>
    </source>
</evidence>
<dbReference type="AlphaFoldDB" id="A0A066V9C2"/>
<dbReference type="Pfam" id="PF01202">
    <property type="entry name" value="SKI"/>
    <property type="match status" value="1"/>
</dbReference>
<evidence type="ECO:0000256" key="3">
    <source>
        <dbReference type="ARBA" id="ARBA00012054"/>
    </source>
</evidence>
<feature type="region of interest" description="Disordered" evidence="10">
    <location>
        <begin position="100"/>
        <end position="127"/>
    </location>
</feature>
<dbReference type="RefSeq" id="XP_013240604.1">
    <property type="nucleotide sequence ID" value="XM_013385150.1"/>
</dbReference>
<evidence type="ECO:0000313" key="12">
    <source>
        <dbReference type="Proteomes" id="UP000027361"/>
    </source>
</evidence>
<dbReference type="SUPFAM" id="SSF52540">
    <property type="entry name" value="P-loop containing nucleoside triphosphate hydrolases"/>
    <property type="match status" value="1"/>
</dbReference>
<dbReference type="Gene3D" id="3.40.50.300">
    <property type="entry name" value="P-loop containing nucleotide triphosphate hydrolases"/>
    <property type="match status" value="1"/>
</dbReference>
<dbReference type="GO" id="GO:0046316">
    <property type="term" value="F:gluconokinase activity"/>
    <property type="evidence" value="ECO:0007669"/>
    <property type="project" value="UniProtKB-EC"/>
</dbReference>
<dbReference type="InterPro" id="IPR027417">
    <property type="entry name" value="P-loop_NTPase"/>
</dbReference>
<dbReference type="OrthoDB" id="275177at2759"/>
<comment type="catalytic activity">
    <reaction evidence="9">
        <text>D-gluconate + ATP = 6-phospho-D-gluconate + ADP + H(+)</text>
        <dbReference type="Rhea" id="RHEA:19433"/>
        <dbReference type="ChEBI" id="CHEBI:15378"/>
        <dbReference type="ChEBI" id="CHEBI:18391"/>
        <dbReference type="ChEBI" id="CHEBI:30616"/>
        <dbReference type="ChEBI" id="CHEBI:58759"/>
        <dbReference type="ChEBI" id="CHEBI:456216"/>
        <dbReference type="EC" id="2.7.1.12"/>
    </reaction>
</comment>
<dbReference type="GO" id="GO:0005975">
    <property type="term" value="P:carbohydrate metabolic process"/>
    <property type="evidence" value="ECO:0007669"/>
    <property type="project" value="InterPro"/>
</dbReference>
<proteinExistence type="inferred from homology"/>
<keyword evidence="12" id="KW-1185">Reference proteome</keyword>
<dbReference type="CDD" id="cd02021">
    <property type="entry name" value="GntK"/>
    <property type="match status" value="1"/>
</dbReference>
<protein>
    <recommendedName>
        <fullName evidence="3">gluconokinase</fullName>
        <ecNumber evidence="3">2.7.1.12</ecNumber>
    </recommendedName>
    <alternativeName>
        <fullName evidence="8">Gluconate kinase</fullName>
    </alternativeName>
</protein>
<evidence type="ECO:0000313" key="11">
    <source>
        <dbReference type="EMBL" id="KDN38096.1"/>
    </source>
</evidence>
<dbReference type="Proteomes" id="UP000027361">
    <property type="component" value="Unassembled WGS sequence"/>
</dbReference>
<evidence type="ECO:0000256" key="9">
    <source>
        <dbReference type="ARBA" id="ARBA00048090"/>
    </source>
</evidence>
<dbReference type="STRING" id="1037660.A0A066V9C2"/>
<evidence type="ECO:0000256" key="7">
    <source>
        <dbReference type="ARBA" id="ARBA00022840"/>
    </source>
</evidence>
<evidence type="ECO:0000256" key="5">
    <source>
        <dbReference type="ARBA" id="ARBA00022741"/>
    </source>
</evidence>
<organism evidence="11 12">
    <name type="scientific">Tilletiaria anomala (strain ATCC 24038 / CBS 436.72 / UBC 951)</name>
    <dbReference type="NCBI Taxonomy" id="1037660"/>
    <lineage>
        <taxon>Eukaryota</taxon>
        <taxon>Fungi</taxon>
        <taxon>Dikarya</taxon>
        <taxon>Basidiomycota</taxon>
        <taxon>Ustilaginomycotina</taxon>
        <taxon>Exobasidiomycetes</taxon>
        <taxon>Georgefischeriales</taxon>
        <taxon>Tilletiariaceae</taxon>
        <taxon>Tilletiaria</taxon>
    </lineage>
</organism>
<evidence type="ECO:0000256" key="6">
    <source>
        <dbReference type="ARBA" id="ARBA00022777"/>
    </source>
</evidence>
<evidence type="ECO:0000256" key="4">
    <source>
        <dbReference type="ARBA" id="ARBA00022679"/>
    </source>
</evidence>
<comment type="pathway">
    <text evidence="1">Carbohydrate acid metabolism; D-gluconate degradation.</text>
</comment>
<dbReference type="OMA" id="APWLEII"/>
<sequence>MATPVLLVMMGTSGCGKTTISSILASKLGIPFIDGDDLHPRANVQKMSEGHPLDDRDREPWLKTIRERAIELTSSSKPDLSNVHNDPTQTAQHMAEVLETSQPTRQREAGTAEPDVEDQGESGPVKPVVATEPRRACIIACSALKRAYRNLLRGETDSLFHNDSEDSRAPNAKSDIDTHHIYLHVAPDELLRRMHNRKGHFMKEQMLRSQLETLEEPDPHSEYGVIVVEAARAPGLVVASLVQQINEMVGPVCGPPA</sequence>
<dbReference type="FunCoup" id="A0A066V9C2">
    <property type="interactions" value="505"/>
</dbReference>
<name>A0A066V9C2_TILAU</name>
<dbReference type="InterPro" id="IPR031322">
    <property type="entry name" value="Shikimate/glucono_kinase"/>
</dbReference>
<accession>A0A066V9C2</accession>
<keyword evidence="4" id="KW-0808">Transferase</keyword>
<reference evidence="11 12" key="1">
    <citation type="submission" date="2014-05" db="EMBL/GenBank/DDBJ databases">
        <title>Draft genome sequence of a rare smut relative, Tilletiaria anomala UBC 951.</title>
        <authorList>
            <consortium name="DOE Joint Genome Institute"/>
            <person name="Toome M."/>
            <person name="Kuo A."/>
            <person name="Henrissat B."/>
            <person name="Lipzen A."/>
            <person name="Tritt A."/>
            <person name="Yoshinaga Y."/>
            <person name="Zane M."/>
            <person name="Barry K."/>
            <person name="Grigoriev I.V."/>
            <person name="Spatafora J.W."/>
            <person name="Aimea M.C."/>
        </authorList>
    </citation>
    <scope>NUCLEOTIDE SEQUENCE [LARGE SCALE GENOMIC DNA]</scope>
    <source>
        <strain evidence="11 12">UBC 951</strain>
    </source>
</reference>
<keyword evidence="6 11" id="KW-0418">Kinase</keyword>
<keyword evidence="5" id="KW-0547">Nucleotide-binding</keyword>
<dbReference type="InParanoid" id="A0A066V9C2"/>
<dbReference type="UniPathway" id="UPA00792"/>
<evidence type="ECO:0000256" key="1">
    <source>
        <dbReference type="ARBA" id="ARBA00004875"/>
    </source>
</evidence>
<dbReference type="GO" id="GO:0005737">
    <property type="term" value="C:cytoplasm"/>
    <property type="evidence" value="ECO:0007669"/>
    <property type="project" value="TreeGrafter"/>
</dbReference>
<evidence type="ECO:0000256" key="10">
    <source>
        <dbReference type="SAM" id="MobiDB-lite"/>
    </source>
</evidence>
<dbReference type="EC" id="2.7.1.12" evidence="3"/>
<dbReference type="InterPro" id="IPR006001">
    <property type="entry name" value="Therm_gnt_kin"/>
</dbReference>
<comment type="similarity">
    <text evidence="2">Belongs to the gluconokinase GntK/GntV family.</text>
</comment>